<comment type="caution">
    <text evidence="2">The sequence shown here is derived from an EMBL/GenBank/DDBJ whole genome shotgun (WGS) entry which is preliminary data.</text>
</comment>
<dbReference type="PROSITE" id="PS50181">
    <property type="entry name" value="FBOX"/>
    <property type="match status" value="1"/>
</dbReference>
<accession>A0AA89AIE5</accession>
<dbReference type="Pfam" id="PF24758">
    <property type="entry name" value="LRR_At5g56370"/>
    <property type="match status" value="1"/>
</dbReference>
<evidence type="ECO:0000259" key="1">
    <source>
        <dbReference type="PROSITE" id="PS50181"/>
    </source>
</evidence>
<dbReference type="Gene3D" id="1.20.1280.50">
    <property type="match status" value="1"/>
</dbReference>
<dbReference type="InterPro" id="IPR053772">
    <property type="entry name" value="At1g61320/At1g61330-like"/>
</dbReference>
<name>A0AA89AIE5_9ASTE</name>
<dbReference type="InterPro" id="IPR055411">
    <property type="entry name" value="LRR_FXL15/At3g58940/PEG3-like"/>
</dbReference>
<gene>
    <name evidence="2" type="ORF">RJ639_020107</name>
</gene>
<dbReference type="Gene3D" id="3.80.10.10">
    <property type="entry name" value="Ribonuclease Inhibitor"/>
    <property type="match status" value="1"/>
</dbReference>
<evidence type="ECO:0000313" key="2">
    <source>
        <dbReference type="EMBL" id="KAK3002746.1"/>
    </source>
</evidence>
<dbReference type="PANTHER" id="PTHR34145:SF28">
    <property type="entry name" value="F-BOX DOMAIN-CONTAINING PROTEIN"/>
    <property type="match status" value="1"/>
</dbReference>
<keyword evidence="3" id="KW-1185">Reference proteome</keyword>
<dbReference type="InterPro" id="IPR001810">
    <property type="entry name" value="F-box_dom"/>
</dbReference>
<reference evidence="2" key="1">
    <citation type="submission" date="2022-12" db="EMBL/GenBank/DDBJ databases">
        <title>Draft genome assemblies for two species of Escallonia (Escalloniales).</title>
        <authorList>
            <person name="Chanderbali A."/>
            <person name="Dervinis C."/>
            <person name="Anghel I."/>
            <person name="Soltis D."/>
            <person name="Soltis P."/>
            <person name="Zapata F."/>
        </authorList>
    </citation>
    <scope>NUCLEOTIDE SEQUENCE</scope>
    <source>
        <strain evidence="2">UCBG64.0493</strain>
        <tissue evidence="2">Leaf</tissue>
    </source>
</reference>
<dbReference type="AlphaFoldDB" id="A0AA89AIE5"/>
<protein>
    <recommendedName>
        <fullName evidence="1">F-box domain-containing protein</fullName>
    </recommendedName>
</protein>
<dbReference type="Pfam" id="PF00646">
    <property type="entry name" value="F-box"/>
    <property type="match status" value="1"/>
</dbReference>
<dbReference type="InterPro" id="IPR036047">
    <property type="entry name" value="F-box-like_dom_sf"/>
</dbReference>
<sequence>MAKGRKLRKVESKNTGANPTTIRAGFLDEERFASSPISQLPEDVLYNVLPFLTAKDVAAMAILSKTWQHTVRSYFGSALLYIDQWAFKENLKRAGKVSRRVARDKFMDFVDGSLLEFGGQKDHRKIFSLCLTNSCDVTRISQWLEWVKVNDFHEVYLKFHKDYLVSQNVFAFDSLTVLHLRGCAFELQEYILGKTRKLDSLRELHLEDIRFCGKMDIHDLVINCCPSITSLSLKWCSGIETLRLSHLSELKKAVIKVHELGSPKIETNSLRTFHNYGRRECEIDVSGCRELEVLHLDTLPFPAGFSGDFASSFPFLRTLFLGHCDVNMFRMESHQLQKLTLSYVKNLINATIFTPNLHSLKYVGDEIEPFLLSLNVPVLQECKFRLRDRAVSTWWFLELRSFLGNIRQENVTLSLEIYGKATFDMKNFRDACVPPMCHVKHLKIIAHTGFSSNYNDLLDGLLWSCHPETLLLPLSSTVKNLQLEEIGQGLSERWSFNISAMSIHCSSGNSYQKRMMVMRKLVTAMSVWKFANLSNFMLFFVRAGIEIEDHDSNRLYLPPDDIRPVSVVNVLLKRLGLGENERPTKINHFSHDHPDV</sequence>
<feature type="domain" description="F-box" evidence="1">
    <location>
        <begin position="34"/>
        <end position="84"/>
    </location>
</feature>
<evidence type="ECO:0000313" key="3">
    <source>
        <dbReference type="Proteomes" id="UP001188597"/>
    </source>
</evidence>
<dbReference type="SUPFAM" id="SSF52047">
    <property type="entry name" value="RNI-like"/>
    <property type="match status" value="1"/>
</dbReference>
<dbReference type="SUPFAM" id="SSF81383">
    <property type="entry name" value="F-box domain"/>
    <property type="match status" value="1"/>
</dbReference>
<dbReference type="Proteomes" id="UP001188597">
    <property type="component" value="Unassembled WGS sequence"/>
</dbReference>
<dbReference type="PANTHER" id="PTHR34145">
    <property type="entry name" value="OS02G0105600 PROTEIN"/>
    <property type="match status" value="1"/>
</dbReference>
<organism evidence="2 3">
    <name type="scientific">Escallonia herrerae</name>
    <dbReference type="NCBI Taxonomy" id="1293975"/>
    <lineage>
        <taxon>Eukaryota</taxon>
        <taxon>Viridiplantae</taxon>
        <taxon>Streptophyta</taxon>
        <taxon>Embryophyta</taxon>
        <taxon>Tracheophyta</taxon>
        <taxon>Spermatophyta</taxon>
        <taxon>Magnoliopsida</taxon>
        <taxon>eudicotyledons</taxon>
        <taxon>Gunneridae</taxon>
        <taxon>Pentapetalae</taxon>
        <taxon>asterids</taxon>
        <taxon>campanulids</taxon>
        <taxon>Escalloniales</taxon>
        <taxon>Escalloniaceae</taxon>
        <taxon>Escallonia</taxon>
    </lineage>
</organism>
<proteinExistence type="predicted"/>
<dbReference type="EMBL" id="JAVXUP010002537">
    <property type="protein sequence ID" value="KAK3002746.1"/>
    <property type="molecule type" value="Genomic_DNA"/>
</dbReference>
<dbReference type="InterPro" id="IPR032675">
    <property type="entry name" value="LRR_dom_sf"/>
</dbReference>